<dbReference type="Proteomes" id="UP001292094">
    <property type="component" value="Unassembled WGS sequence"/>
</dbReference>
<keyword evidence="4" id="KW-1185">Reference proteome</keyword>
<evidence type="ECO:0000259" key="2">
    <source>
        <dbReference type="Pfam" id="PF13843"/>
    </source>
</evidence>
<gene>
    <name evidence="3" type="ORF">Pmani_019503</name>
</gene>
<feature type="compositionally biased region" description="Low complexity" evidence="1">
    <location>
        <begin position="212"/>
        <end position="249"/>
    </location>
</feature>
<organism evidence="3 4">
    <name type="scientific">Petrolisthes manimaculis</name>
    <dbReference type="NCBI Taxonomy" id="1843537"/>
    <lineage>
        <taxon>Eukaryota</taxon>
        <taxon>Metazoa</taxon>
        <taxon>Ecdysozoa</taxon>
        <taxon>Arthropoda</taxon>
        <taxon>Crustacea</taxon>
        <taxon>Multicrustacea</taxon>
        <taxon>Malacostraca</taxon>
        <taxon>Eumalacostraca</taxon>
        <taxon>Eucarida</taxon>
        <taxon>Decapoda</taxon>
        <taxon>Pleocyemata</taxon>
        <taxon>Anomura</taxon>
        <taxon>Galatheoidea</taxon>
        <taxon>Porcellanidae</taxon>
        <taxon>Petrolisthes</taxon>
    </lineage>
</organism>
<sequence length="776" mass="88828">MTGRRTANSPVSDSVRATPSRRRAPLATSTPSLPPRTRRLPQRLTDSAIGRELELSISMVNSDSDDSDVYFEIDDSDPEFRINNEARVTYTTEEDDIFPPAQPHSQVSEPPSNVRILATSAVPVEIPSTSRGSLGDLSPIAGPSGACGSSTRSVATSKRKRRLHFTSSSSSGEDIPPTTRSRSRRVGGRVRGVRGGRRGRLISDEIREPSSDPDNPSPVDSADLTLSPLSSPRPRHPSSQPRPQQQQQQPPQPPRRRVADVGPFVWTDGRDFQPDIPAFDARESGIQPEFPCTAASKMMDYFVAFFDVAVVSWIVRETNVYNQVINNWHHTTHREHSHMVDWEDVSVAEMYVWLALTMLMPHNKKHRLRDYWTTDDLLSTPIFGRYMSRDRYRDILTNLHFTNNLGPSPSDRLWKIRTILSMLLQNIRAFLRPFQKVVIDESLMLFRGRLSFIQYIPSKRHRFGIKFYVICDCQTGYVLDFVIYTGSDVDIAENDPHGFSGAVVKHLMDHFYNRNHILYTDNYYTSPLLSQFLKEHGTESCGTVRPNRKWYPAFPVIHRGDFLIRKSGPLLAMKWHDKRPVHMLTTVHKGEMLDSGRVDRDTGNPILKPDVVFDYNINMRLVDKSDMMISSIDCLRKTCKWYKKAFLHLIDICVLNAYILYTQQHQGTTVTLRQFEKTVVKELLVEYGVRTPQQQARPPAGGQLDRLQSRVWAERHFLDDLPTLASGRSGFRRCYVCMHTTRRPTRRRETRYWCTGCQVALCPGKCYSEYHTLDDI</sequence>
<comment type="caution">
    <text evidence="3">The sequence shown here is derived from an EMBL/GenBank/DDBJ whole genome shotgun (WGS) entry which is preliminary data.</text>
</comment>
<evidence type="ECO:0000256" key="1">
    <source>
        <dbReference type="SAM" id="MobiDB-lite"/>
    </source>
</evidence>
<evidence type="ECO:0000313" key="3">
    <source>
        <dbReference type="EMBL" id="KAK4308826.1"/>
    </source>
</evidence>
<dbReference type="InterPro" id="IPR029526">
    <property type="entry name" value="PGBD"/>
</dbReference>
<feature type="compositionally biased region" description="Basic residues" evidence="1">
    <location>
        <begin position="181"/>
        <end position="200"/>
    </location>
</feature>
<feature type="region of interest" description="Disordered" evidence="1">
    <location>
        <begin position="1"/>
        <end position="49"/>
    </location>
</feature>
<feature type="compositionally biased region" description="Basic and acidic residues" evidence="1">
    <location>
        <begin position="201"/>
        <end position="210"/>
    </location>
</feature>
<evidence type="ECO:0000313" key="4">
    <source>
        <dbReference type="Proteomes" id="UP001292094"/>
    </source>
</evidence>
<accession>A0AAE1U5K4</accession>
<protein>
    <recommendedName>
        <fullName evidence="2">PiggyBac transposable element-derived protein domain-containing protein</fullName>
    </recommendedName>
</protein>
<feature type="domain" description="PiggyBac transposable element-derived protein" evidence="2">
    <location>
        <begin position="299"/>
        <end position="658"/>
    </location>
</feature>
<proteinExistence type="predicted"/>
<dbReference type="Pfam" id="PF13843">
    <property type="entry name" value="DDE_Tnp_1_7"/>
    <property type="match status" value="1"/>
</dbReference>
<dbReference type="PANTHER" id="PTHR46599">
    <property type="entry name" value="PIGGYBAC TRANSPOSABLE ELEMENT-DERIVED PROTEIN 4"/>
    <property type="match status" value="1"/>
</dbReference>
<dbReference type="EMBL" id="JAWZYT010001839">
    <property type="protein sequence ID" value="KAK4308826.1"/>
    <property type="molecule type" value="Genomic_DNA"/>
</dbReference>
<dbReference type="PANTHER" id="PTHR46599:SF3">
    <property type="entry name" value="PIGGYBAC TRANSPOSABLE ELEMENT-DERIVED PROTEIN 4"/>
    <property type="match status" value="1"/>
</dbReference>
<dbReference type="AlphaFoldDB" id="A0AAE1U5K4"/>
<reference evidence="3" key="1">
    <citation type="submission" date="2023-11" db="EMBL/GenBank/DDBJ databases">
        <title>Genome assemblies of two species of porcelain crab, Petrolisthes cinctipes and Petrolisthes manimaculis (Anomura: Porcellanidae).</title>
        <authorList>
            <person name="Angst P."/>
        </authorList>
    </citation>
    <scope>NUCLEOTIDE SEQUENCE</scope>
    <source>
        <strain evidence="3">PB745_02</strain>
        <tissue evidence="3">Gill</tissue>
    </source>
</reference>
<feature type="compositionally biased region" description="Polar residues" evidence="1">
    <location>
        <begin position="147"/>
        <end position="156"/>
    </location>
</feature>
<feature type="region of interest" description="Disordered" evidence="1">
    <location>
        <begin position="92"/>
        <end position="259"/>
    </location>
</feature>
<feature type="compositionally biased region" description="Polar residues" evidence="1">
    <location>
        <begin position="1"/>
        <end position="17"/>
    </location>
</feature>
<name>A0AAE1U5K4_9EUCA</name>